<evidence type="ECO:0000313" key="1">
    <source>
        <dbReference type="EMBL" id="CUQ66883.1"/>
    </source>
</evidence>
<name>A0A0S4KR10_9BACT</name>
<reference evidence="2" key="1">
    <citation type="submission" date="2015-09" db="EMBL/GenBank/DDBJ databases">
        <authorList>
            <person name="Daims H."/>
        </authorList>
    </citation>
    <scope>NUCLEOTIDE SEQUENCE [LARGE SCALE GENOMIC DNA]</scope>
</reference>
<dbReference type="STRING" id="1715989.NITINOP_1911"/>
<sequence>MTEQYRRGEVPAGVTLGTKMLLVPAVFGGTFSHSGALTGLRDRTNYAWIKRGDPIARYRLTVPRLYLPFLGGMAGEIEHEALVRCPSSGLLIHGRYDYSNDDEREFSRSDGHAPVRMAILLPDDEPPAEDGRFMFTDLARCVWDNREPFLRPSRYWSMGAMTEAHLRQQLDAQLALKPRLVDAMPQYEDYFEEARTEFPQLRPYLKHLFRAQ</sequence>
<protein>
    <submittedName>
        <fullName evidence="1">Uncharacterized protein</fullName>
    </submittedName>
</protein>
<dbReference type="Proteomes" id="UP000066284">
    <property type="component" value="Chromosome 1"/>
</dbReference>
<evidence type="ECO:0000313" key="2">
    <source>
        <dbReference type="Proteomes" id="UP000066284"/>
    </source>
</evidence>
<organism evidence="1 2">
    <name type="scientific">Candidatus Nitrospira inopinata</name>
    <dbReference type="NCBI Taxonomy" id="1715989"/>
    <lineage>
        <taxon>Bacteria</taxon>
        <taxon>Pseudomonadati</taxon>
        <taxon>Nitrospirota</taxon>
        <taxon>Nitrospiria</taxon>
        <taxon>Nitrospirales</taxon>
        <taxon>Nitrospiraceae</taxon>
        <taxon>Nitrospira</taxon>
    </lineage>
</organism>
<dbReference type="AlphaFoldDB" id="A0A0S4KR10"/>
<accession>A0A0S4KR10</accession>
<dbReference type="KEGG" id="nio:NITINOP_1911"/>
<keyword evidence="2" id="KW-1185">Reference proteome</keyword>
<proteinExistence type="predicted"/>
<dbReference type="EMBL" id="LN885086">
    <property type="protein sequence ID" value="CUQ66883.1"/>
    <property type="molecule type" value="Genomic_DNA"/>
</dbReference>
<gene>
    <name evidence="1" type="ORF">NITINOP_1911</name>
</gene>